<evidence type="ECO:0000313" key="27">
    <source>
        <dbReference type="Proteomes" id="UP001214415"/>
    </source>
</evidence>
<evidence type="ECO:0000256" key="5">
    <source>
        <dbReference type="ARBA" id="ARBA00004763"/>
    </source>
</evidence>
<dbReference type="InterPro" id="IPR006390">
    <property type="entry name" value="DHP_synth_dom"/>
</dbReference>
<dbReference type="EC" id="2.7.6.3" evidence="12"/>
<dbReference type="PROSITE" id="PS00794">
    <property type="entry name" value="HPPK"/>
    <property type="match status" value="1"/>
</dbReference>
<name>A0AAF0EBL1_9BASI</name>
<keyword evidence="19" id="KW-0289">Folate biosynthesis</keyword>
<keyword evidence="13" id="KW-0808">Transferase</keyword>
<evidence type="ECO:0000256" key="18">
    <source>
        <dbReference type="ARBA" id="ARBA00022842"/>
    </source>
</evidence>
<keyword evidence="14" id="KW-0479">Metal-binding</keyword>
<evidence type="ECO:0000256" key="15">
    <source>
        <dbReference type="ARBA" id="ARBA00022741"/>
    </source>
</evidence>
<dbReference type="Gene3D" id="3.30.70.560">
    <property type="entry name" value="7,8-Dihydro-6-hydroxymethylpterin-pyrophosphokinase HPPK"/>
    <property type="match status" value="1"/>
</dbReference>
<dbReference type="GO" id="GO:0004150">
    <property type="term" value="F:dihydroneopterin aldolase activity"/>
    <property type="evidence" value="ECO:0007669"/>
    <property type="project" value="UniProtKB-EC"/>
</dbReference>
<dbReference type="Gene3D" id="3.30.1130.10">
    <property type="match status" value="2"/>
</dbReference>
<keyword evidence="16" id="KW-0418">Kinase</keyword>
<protein>
    <recommendedName>
        <fullName evidence="23">Folic acid synthesis protein FOL1</fullName>
        <ecNumber evidence="10">2.5.1.15</ecNumber>
        <ecNumber evidence="12">2.7.6.3</ecNumber>
        <ecNumber evidence="11">4.1.2.25</ecNumber>
    </recommendedName>
    <alternativeName>
        <fullName evidence="24">Folic acid synthesis protein fol1</fullName>
    </alternativeName>
</protein>
<dbReference type="GO" id="GO:0046872">
    <property type="term" value="F:metal ion binding"/>
    <property type="evidence" value="ECO:0007669"/>
    <property type="project" value="UniProtKB-KW"/>
</dbReference>
<evidence type="ECO:0000256" key="20">
    <source>
        <dbReference type="ARBA" id="ARBA00023268"/>
    </source>
</evidence>
<evidence type="ECO:0000256" key="7">
    <source>
        <dbReference type="ARBA" id="ARBA00005051"/>
    </source>
</evidence>
<evidence type="ECO:0000256" key="13">
    <source>
        <dbReference type="ARBA" id="ARBA00022679"/>
    </source>
</evidence>
<dbReference type="GO" id="GO:0004156">
    <property type="term" value="F:dihydropteroate synthase activity"/>
    <property type="evidence" value="ECO:0007669"/>
    <property type="project" value="UniProtKB-EC"/>
</dbReference>
<proteinExistence type="inferred from homology"/>
<evidence type="ECO:0000259" key="25">
    <source>
        <dbReference type="PROSITE" id="PS50972"/>
    </source>
</evidence>
<organism evidence="26 27">
    <name type="scientific">Malassezia equina</name>
    <dbReference type="NCBI Taxonomy" id="1381935"/>
    <lineage>
        <taxon>Eukaryota</taxon>
        <taxon>Fungi</taxon>
        <taxon>Dikarya</taxon>
        <taxon>Basidiomycota</taxon>
        <taxon>Ustilaginomycotina</taxon>
        <taxon>Malasseziomycetes</taxon>
        <taxon>Malasseziales</taxon>
        <taxon>Malasseziaceae</taxon>
        <taxon>Malassezia</taxon>
    </lineage>
</organism>
<evidence type="ECO:0000256" key="3">
    <source>
        <dbReference type="ARBA" id="ARBA00001353"/>
    </source>
</evidence>
<dbReference type="Pfam" id="PF01288">
    <property type="entry name" value="HPPK"/>
    <property type="match status" value="1"/>
</dbReference>
<dbReference type="NCBIfam" id="TIGR00526">
    <property type="entry name" value="folB_dom"/>
    <property type="match status" value="1"/>
</dbReference>
<dbReference type="FunFam" id="3.20.20.20:FF:000006">
    <property type="entry name" value="Dihydropteroate synthase"/>
    <property type="match status" value="1"/>
</dbReference>
<keyword evidence="18" id="KW-0460">Magnesium</keyword>
<dbReference type="InterPro" id="IPR043133">
    <property type="entry name" value="GTP-CH-I_C/QueF"/>
</dbReference>
<evidence type="ECO:0000256" key="12">
    <source>
        <dbReference type="ARBA" id="ARBA00013253"/>
    </source>
</evidence>
<dbReference type="GO" id="GO:0016301">
    <property type="term" value="F:kinase activity"/>
    <property type="evidence" value="ECO:0007669"/>
    <property type="project" value="UniProtKB-KW"/>
</dbReference>
<keyword evidence="17" id="KW-0067">ATP-binding</keyword>
<comment type="similarity">
    <text evidence="8">In the N-terminal section; belongs to the DHNA family.</text>
</comment>
<dbReference type="InterPro" id="IPR011005">
    <property type="entry name" value="Dihydropteroate_synth-like_sf"/>
</dbReference>
<dbReference type="GO" id="GO:0003848">
    <property type="term" value="F:2-amino-4-hydroxy-6-hydroxymethyldihydropteridine diphosphokinase activity"/>
    <property type="evidence" value="ECO:0007669"/>
    <property type="project" value="UniProtKB-EC"/>
</dbReference>
<dbReference type="SUPFAM" id="SSF51717">
    <property type="entry name" value="Dihydropteroate synthetase-like"/>
    <property type="match status" value="1"/>
</dbReference>
<dbReference type="EMBL" id="CP119901">
    <property type="protein sequence ID" value="WFD22099.1"/>
    <property type="molecule type" value="Genomic_DNA"/>
</dbReference>
<dbReference type="PANTHER" id="PTHR20941:SF1">
    <property type="entry name" value="FOLIC ACID SYNTHESIS PROTEIN FOL1"/>
    <property type="match status" value="1"/>
</dbReference>
<comment type="catalytic activity">
    <reaction evidence="1">
        <text>(7,8-dihydropterin-6-yl)methyl diphosphate + 4-aminobenzoate = 7,8-dihydropteroate + diphosphate</text>
        <dbReference type="Rhea" id="RHEA:19949"/>
        <dbReference type="ChEBI" id="CHEBI:17836"/>
        <dbReference type="ChEBI" id="CHEBI:17839"/>
        <dbReference type="ChEBI" id="CHEBI:33019"/>
        <dbReference type="ChEBI" id="CHEBI:72950"/>
        <dbReference type="EC" id="2.5.1.15"/>
    </reaction>
</comment>
<comment type="pathway">
    <text evidence="5">Cofactor biosynthesis; tetrahydrofolate biosynthesis; 7,8-dihydrofolate from 2-amino-4-hydroxy-6-hydroxymethyl-7,8-dihydropteridine diphosphate and 4-aminobenzoate: step 1/2.</text>
</comment>
<comment type="function">
    <text evidence="21">Catalyzes three sequential steps of tetrahydrofolate biosynthesis.</text>
</comment>
<comment type="pathway">
    <text evidence="7">Cofactor biosynthesis; tetrahydrofolate biosynthesis; 2-amino-4-hydroxy-6-hydroxymethyl-7,8-dihydropteridine diphosphate from 7,8-dihydroneopterin triphosphate: step 4/4.</text>
</comment>
<evidence type="ECO:0000256" key="8">
    <source>
        <dbReference type="ARBA" id="ARBA00009640"/>
    </source>
</evidence>
<dbReference type="SUPFAM" id="SSF55083">
    <property type="entry name" value="6-hydroxymethyl-7,8-dihydropterin pyrophosphokinase, HPPK"/>
    <property type="match status" value="1"/>
</dbReference>
<dbReference type="PROSITE" id="PS00793">
    <property type="entry name" value="DHPS_2"/>
    <property type="match status" value="1"/>
</dbReference>
<dbReference type="EC" id="2.5.1.15" evidence="10"/>
<dbReference type="SUPFAM" id="SSF55620">
    <property type="entry name" value="Tetrahydrobiopterin biosynthesis enzymes-like"/>
    <property type="match status" value="2"/>
</dbReference>
<evidence type="ECO:0000256" key="17">
    <source>
        <dbReference type="ARBA" id="ARBA00022840"/>
    </source>
</evidence>
<keyword evidence="20" id="KW-0511">Multifunctional enzyme</keyword>
<comment type="catalytic activity">
    <reaction evidence="2">
        <text>6-hydroxymethyl-7,8-dihydropterin + ATP = (7,8-dihydropterin-6-yl)methyl diphosphate + AMP + H(+)</text>
        <dbReference type="Rhea" id="RHEA:11412"/>
        <dbReference type="ChEBI" id="CHEBI:15378"/>
        <dbReference type="ChEBI" id="CHEBI:30616"/>
        <dbReference type="ChEBI" id="CHEBI:44841"/>
        <dbReference type="ChEBI" id="CHEBI:72950"/>
        <dbReference type="ChEBI" id="CHEBI:456215"/>
        <dbReference type="EC" id="2.7.6.3"/>
    </reaction>
</comment>
<evidence type="ECO:0000256" key="19">
    <source>
        <dbReference type="ARBA" id="ARBA00022909"/>
    </source>
</evidence>
<dbReference type="PROSITE" id="PS00792">
    <property type="entry name" value="DHPS_1"/>
    <property type="match status" value="1"/>
</dbReference>
<comment type="similarity">
    <text evidence="22">In the central section; belongs to the HPPK family.</text>
</comment>
<evidence type="ECO:0000256" key="14">
    <source>
        <dbReference type="ARBA" id="ARBA00022723"/>
    </source>
</evidence>
<evidence type="ECO:0000256" key="22">
    <source>
        <dbReference type="ARBA" id="ARBA00061548"/>
    </source>
</evidence>
<dbReference type="Pfam" id="PF00809">
    <property type="entry name" value="Pterin_bind"/>
    <property type="match status" value="1"/>
</dbReference>
<dbReference type="Pfam" id="PF02152">
    <property type="entry name" value="FolB"/>
    <property type="match status" value="2"/>
</dbReference>
<dbReference type="CDD" id="cd00483">
    <property type="entry name" value="HPPK"/>
    <property type="match status" value="1"/>
</dbReference>
<feature type="domain" description="Pterin-binding" evidence="25">
    <location>
        <begin position="446"/>
        <end position="723"/>
    </location>
</feature>
<dbReference type="InterPro" id="IPR000489">
    <property type="entry name" value="Pterin-binding_dom"/>
</dbReference>
<evidence type="ECO:0000256" key="11">
    <source>
        <dbReference type="ARBA" id="ARBA00013043"/>
    </source>
</evidence>
<evidence type="ECO:0000256" key="9">
    <source>
        <dbReference type="ARBA" id="ARBA00009951"/>
    </source>
</evidence>
<evidence type="ECO:0000256" key="24">
    <source>
        <dbReference type="ARBA" id="ARBA00068111"/>
    </source>
</evidence>
<comment type="pathway">
    <text evidence="6">Cofactor biosynthesis; tetrahydrofolate biosynthesis; 2-amino-4-hydroxy-6-hydroxymethyl-7,8-dihydropteridine diphosphate from 7,8-dihydroneopterin triphosphate: step 3/4.</text>
</comment>
<dbReference type="GO" id="GO:0046654">
    <property type="term" value="P:tetrahydrofolate biosynthetic process"/>
    <property type="evidence" value="ECO:0007669"/>
    <property type="project" value="TreeGrafter"/>
</dbReference>
<evidence type="ECO:0000256" key="4">
    <source>
        <dbReference type="ARBA" id="ARBA00001946"/>
    </source>
</evidence>
<dbReference type="GO" id="GO:0046656">
    <property type="term" value="P:folic acid biosynthetic process"/>
    <property type="evidence" value="ECO:0007669"/>
    <property type="project" value="UniProtKB-KW"/>
</dbReference>
<dbReference type="InterPro" id="IPR000550">
    <property type="entry name" value="Hppk"/>
</dbReference>
<dbReference type="InterPro" id="IPR035907">
    <property type="entry name" value="Hppk_sf"/>
</dbReference>
<dbReference type="Proteomes" id="UP001214415">
    <property type="component" value="Chromosome 2"/>
</dbReference>
<evidence type="ECO:0000256" key="16">
    <source>
        <dbReference type="ARBA" id="ARBA00022777"/>
    </source>
</evidence>
<evidence type="ECO:0000256" key="23">
    <source>
        <dbReference type="ARBA" id="ARBA00067568"/>
    </source>
</evidence>
<accession>A0AAF0EBL1</accession>
<evidence type="ECO:0000256" key="6">
    <source>
        <dbReference type="ARBA" id="ARBA00005013"/>
    </source>
</evidence>
<dbReference type="PANTHER" id="PTHR20941">
    <property type="entry name" value="FOLATE SYNTHESIS PROTEINS"/>
    <property type="match status" value="1"/>
</dbReference>
<evidence type="ECO:0000256" key="10">
    <source>
        <dbReference type="ARBA" id="ARBA00012458"/>
    </source>
</evidence>
<gene>
    <name evidence="26" type="primary">FOL1</name>
    <name evidence="26" type="ORF">MEQU1_000761</name>
</gene>
<reference evidence="26" key="1">
    <citation type="submission" date="2023-03" db="EMBL/GenBank/DDBJ databases">
        <title>Mating type loci evolution in Malassezia.</title>
        <authorList>
            <person name="Coelho M.A."/>
        </authorList>
    </citation>
    <scope>NUCLEOTIDE SEQUENCE</scope>
    <source>
        <strain evidence="26">CBS 12830</strain>
    </source>
</reference>
<dbReference type="NCBIfam" id="TIGR01496">
    <property type="entry name" value="DHPS"/>
    <property type="match status" value="1"/>
</dbReference>
<sequence>MASLRTMTTIPPAHLRDTVAVRGLEVRMHAGLDAWGRALPQPVHVDAVLRTDVSQAGHSDHLPYSHNYGVLYRAIEALQTSPPGTDLAQVAEGAARACVQTCHAPWAEVQVRLPRALLRAQFVGLHLVRTPASYASESDDSVSSHDYLMLHGLDMFAILGVNPWERLDKQRVVMDLDVWPPRTAPDAYTALARDACACVEASSFLTIESLATHVAHQLLQAHPIEQVRVRIDKPSAIMHAQCSRVEVVRTRAFFALPPLEEQKSASLAPAAVPVALALGANLGDRAANLHEAVRRLQAHPQIDVVNTSFLYETAPMYLTEQPRFLNGACKIRTTLSPHALLQVCQQVEKDVGRVKEGVPRNGPRAVDVDIVLYGHDIVEDGEHLIVPHPRLAERPFVLYPLCDIWPEAIHPRLHTPVRTLLPPAPPPDMARVLAWGPHLWSWGARTLVMGILNATPDSFSDGGRHMDVDRAMTTAREMVQAGVHILDVGGQSTAPGRSEVPVEEEMARVLRLILALRADPVTQSVPISIDTYRADVARAALQAGATVVNDVSGGTRDLSMLPLVSAQGCPYILMHMRGDAQTMVHHSTYEGGVVPDVTAELERAMERALAAGIPRWNVILDPGIGFAKTAQGNLALLRGLGMLTGAPAGELAAPSGASRALRHMPLLLGVSRKRFLRELLEQPDADEAQRDRATMAACAAALSTGCVDIIRVHDVRSAMDTVRTCDAILRPTKSGLAAPEAL</sequence>
<dbReference type="AlphaFoldDB" id="A0AAF0EBL1"/>
<keyword evidence="27" id="KW-1185">Reference proteome</keyword>
<dbReference type="InterPro" id="IPR045031">
    <property type="entry name" value="DHP_synth-like"/>
</dbReference>
<dbReference type="SMART" id="SM00905">
    <property type="entry name" value="FolB"/>
    <property type="match status" value="2"/>
</dbReference>
<evidence type="ECO:0000256" key="1">
    <source>
        <dbReference type="ARBA" id="ARBA00000012"/>
    </source>
</evidence>
<comment type="similarity">
    <text evidence="9">In the C-terminal section; belongs to the DHPS family.</text>
</comment>
<dbReference type="InterPro" id="IPR006157">
    <property type="entry name" value="FolB_dom"/>
</dbReference>
<comment type="catalytic activity">
    <reaction evidence="3">
        <text>7,8-dihydroneopterin = 6-hydroxymethyl-7,8-dihydropterin + glycolaldehyde</text>
        <dbReference type="Rhea" id="RHEA:10540"/>
        <dbReference type="ChEBI" id="CHEBI:17001"/>
        <dbReference type="ChEBI" id="CHEBI:17071"/>
        <dbReference type="ChEBI" id="CHEBI:44841"/>
        <dbReference type="EC" id="4.1.2.25"/>
    </reaction>
</comment>
<dbReference type="PROSITE" id="PS50972">
    <property type="entry name" value="PTERIN_BINDING"/>
    <property type="match status" value="1"/>
</dbReference>
<dbReference type="NCBIfam" id="TIGR01498">
    <property type="entry name" value="folK"/>
    <property type="match status" value="1"/>
</dbReference>
<evidence type="ECO:0000313" key="26">
    <source>
        <dbReference type="EMBL" id="WFD22099.1"/>
    </source>
</evidence>
<dbReference type="CDD" id="cd00739">
    <property type="entry name" value="DHPS"/>
    <property type="match status" value="1"/>
</dbReference>
<keyword evidence="15" id="KW-0547">Nucleotide-binding</keyword>
<comment type="cofactor">
    <cofactor evidence="4">
        <name>Mg(2+)</name>
        <dbReference type="ChEBI" id="CHEBI:18420"/>
    </cofactor>
</comment>
<evidence type="ECO:0000256" key="2">
    <source>
        <dbReference type="ARBA" id="ARBA00000198"/>
    </source>
</evidence>
<evidence type="ECO:0000256" key="21">
    <source>
        <dbReference type="ARBA" id="ARBA00058009"/>
    </source>
</evidence>
<dbReference type="GO" id="GO:0005524">
    <property type="term" value="F:ATP binding"/>
    <property type="evidence" value="ECO:0007669"/>
    <property type="project" value="UniProtKB-KW"/>
</dbReference>
<dbReference type="Gene3D" id="3.20.20.20">
    <property type="entry name" value="Dihydropteroate synthase-like"/>
    <property type="match status" value="1"/>
</dbReference>
<dbReference type="EC" id="4.1.2.25" evidence="11"/>